<comment type="catalytic activity">
    <reaction evidence="13 14">
        <text>coproporphyrinogen III + 2 S-adenosyl-L-methionine = protoporphyrinogen IX + 2 5'-deoxyadenosine + 2 L-methionine + 2 CO2</text>
        <dbReference type="Rhea" id="RHEA:15425"/>
        <dbReference type="ChEBI" id="CHEBI:16526"/>
        <dbReference type="ChEBI" id="CHEBI:17319"/>
        <dbReference type="ChEBI" id="CHEBI:57307"/>
        <dbReference type="ChEBI" id="CHEBI:57309"/>
        <dbReference type="ChEBI" id="CHEBI:57844"/>
        <dbReference type="ChEBI" id="CHEBI:59789"/>
        <dbReference type="EC" id="1.3.98.3"/>
    </reaction>
</comment>
<gene>
    <name evidence="18" type="primary">hemN_2</name>
    <name evidence="18" type="ORF">MAE02_31550</name>
</gene>
<feature type="domain" description="Radical SAM core" evidence="17">
    <location>
        <begin position="41"/>
        <end position="283"/>
    </location>
</feature>
<evidence type="ECO:0000259" key="17">
    <source>
        <dbReference type="PROSITE" id="PS51918"/>
    </source>
</evidence>
<evidence type="ECO:0000256" key="14">
    <source>
        <dbReference type="PIRNR" id="PIRNR000167"/>
    </source>
</evidence>
<feature type="binding site" evidence="15">
    <location>
        <position position="238"/>
    </location>
    <ligand>
        <name>S-adenosyl-L-methionine</name>
        <dbReference type="ChEBI" id="CHEBI:59789"/>
        <label>2</label>
    </ligand>
</feature>
<feature type="binding site" evidence="15">
    <location>
        <position position="50"/>
    </location>
    <ligand>
        <name>S-adenosyl-L-methionine</name>
        <dbReference type="ChEBI" id="CHEBI:59789"/>
        <label>1</label>
    </ligand>
</feature>
<dbReference type="GO" id="GO:0004109">
    <property type="term" value="F:coproporphyrinogen oxidase activity"/>
    <property type="evidence" value="ECO:0007669"/>
    <property type="project" value="InterPro"/>
</dbReference>
<evidence type="ECO:0000313" key="19">
    <source>
        <dbReference type="Proteomes" id="UP000321085"/>
    </source>
</evidence>
<comment type="similarity">
    <text evidence="3 14">Belongs to the anaerobic coproporphyrinogen-III oxidase family.</text>
</comment>
<comment type="subcellular location">
    <subcellularLocation>
        <location evidence="1 14">Cytoplasm</location>
    </subcellularLocation>
</comment>
<dbReference type="SFLD" id="SFLDG01082">
    <property type="entry name" value="B12-binding_domain_containing"/>
    <property type="match status" value="1"/>
</dbReference>
<sequence length="449" mass="49286">MTPELIARYDQRVPRYTSYPPAPHFKPEVAAATYAAWLSTLSPQATVSLYLHVPFCKELCLYCGCHTTVARSYRPVAAYVDCLEREIALVAELLPSRMGVTHIHWDGGTPTILSPEDLRRISSALGVVFDVRPGAEIALEIDPRAITQEHVRALAESGLNRASLGVQDFDPKVQETIKRVQSFERTRQVASWLREAGVSGINLDLMYGLPYQTVESVVRSVKLALQLDPDRIALFGYAHVPWMKRHQALLPEDALPDSIARVKQRDAAAATLIDAGYVAIGVDHFAKPIDPLAARQGEGRLHRNFQGYTTDDAPALIGFGTSAIGSLPQGYVQNAPTTAAYLAAVMDGRLPTIRGVALTDEDRLRRTIIERLMCDFSVDLNQVGLAHATTAPDFSRELQAIDDLAQEGLVTRDGLAVSVPEDSRALVRNVCAVFDQYLNTVAARYSQVV</sequence>
<dbReference type="SFLD" id="SFLDS00029">
    <property type="entry name" value="Radical_SAM"/>
    <property type="match status" value="1"/>
</dbReference>
<comment type="cofactor">
    <cofactor evidence="14 16">
        <name>[4Fe-4S] cluster</name>
        <dbReference type="ChEBI" id="CHEBI:49883"/>
    </cofactor>
    <text evidence="14 16">Binds 1 [4Fe-4S] cluster. The cluster is coordinated with 3 cysteines and an exchangeable S-adenosyl-L-methionine.</text>
</comment>
<dbReference type="Pfam" id="PF04055">
    <property type="entry name" value="Radical_SAM"/>
    <property type="match status" value="1"/>
</dbReference>
<dbReference type="AlphaFoldDB" id="A0A512BU02"/>
<evidence type="ECO:0000256" key="13">
    <source>
        <dbReference type="ARBA" id="ARBA00048321"/>
    </source>
</evidence>
<dbReference type="SUPFAM" id="SSF102114">
    <property type="entry name" value="Radical SAM enzymes"/>
    <property type="match status" value="1"/>
</dbReference>
<feature type="binding site" evidence="15">
    <location>
        <begin position="62"/>
        <end position="64"/>
    </location>
    <ligand>
        <name>S-adenosyl-L-methionine</name>
        <dbReference type="ChEBI" id="CHEBI:59789"/>
        <label>2</label>
    </ligand>
</feature>
<dbReference type="Proteomes" id="UP000321085">
    <property type="component" value="Unassembled WGS sequence"/>
</dbReference>
<feature type="binding site" evidence="15">
    <location>
        <position position="204"/>
    </location>
    <ligand>
        <name>S-adenosyl-L-methionine</name>
        <dbReference type="ChEBI" id="CHEBI:59789"/>
        <label>2</label>
    </ligand>
</feature>
<evidence type="ECO:0000256" key="16">
    <source>
        <dbReference type="PIRSR" id="PIRSR000167-2"/>
    </source>
</evidence>
<dbReference type="InterPro" id="IPR006638">
    <property type="entry name" value="Elp3/MiaA/NifB-like_rSAM"/>
</dbReference>
<dbReference type="SMART" id="SM00729">
    <property type="entry name" value="Elp3"/>
    <property type="match status" value="1"/>
</dbReference>
<evidence type="ECO:0000256" key="5">
    <source>
        <dbReference type="ARBA" id="ARBA00022485"/>
    </source>
</evidence>
<keyword evidence="7 14" id="KW-0949">S-adenosyl-L-methionine</keyword>
<dbReference type="EMBL" id="BJYU01000042">
    <property type="protein sequence ID" value="GEO15459.1"/>
    <property type="molecule type" value="Genomic_DNA"/>
</dbReference>
<reference evidence="18 19" key="1">
    <citation type="submission" date="2019-07" db="EMBL/GenBank/DDBJ databases">
        <title>Whole genome shotgun sequence of Microvirga aerophila NBRC 106136.</title>
        <authorList>
            <person name="Hosoyama A."/>
            <person name="Uohara A."/>
            <person name="Ohji S."/>
            <person name="Ichikawa N."/>
        </authorList>
    </citation>
    <scope>NUCLEOTIDE SEQUENCE [LARGE SCALE GENOMIC DNA]</scope>
    <source>
        <strain evidence="18 19">NBRC 106136</strain>
    </source>
</reference>
<keyword evidence="5 14" id="KW-0004">4Fe-4S</keyword>
<feature type="binding site" evidence="15">
    <location>
        <position position="107"/>
    </location>
    <ligand>
        <name>S-adenosyl-L-methionine</name>
        <dbReference type="ChEBI" id="CHEBI:59789"/>
        <label>1</label>
    </ligand>
</feature>
<keyword evidence="8 14" id="KW-0479">Metal-binding</keyword>
<accession>A0A512BU02</accession>
<keyword evidence="12 14" id="KW-0627">Porphyrin biosynthesis</keyword>
<dbReference type="GO" id="GO:0051539">
    <property type="term" value="F:4 iron, 4 sulfur cluster binding"/>
    <property type="evidence" value="ECO:0007669"/>
    <property type="project" value="UniProtKB-KW"/>
</dbReference>
<dbReference type="SFLD" id="SFLDG01065">
    <property type="entry name" value="anaerobic_coproporphyrinogen-I"/>
    <property type="match status" value="1"/>
</dbReference>
<comment type="pathway">
    <text evidence="2 14">Porphyrin-containing compound metabolism; protoporphyrin-IX biosynthesis; protoporphyrinogen-IX from coproporphyrinogen-III (AdoMet route): step 1/1.</text>
</comment>
<comment type="subunit">
    <text evidence="4">Monomer.</text>
</comment>
<evidence type="ECO:0000256" key="1">
    <source>
        <dbReference type="ARBA" id="ARBA00004496"/>
    </source>
</evidence>
<dbReference type="PANTHER" id="PTHR13932">
    <property type="entry name" value="COPROPORPHYRINIGEN III OXIDASE"/>
    <property type="match status" value="1"/>
</dbReference>
<evidence type="ECO:0000256" key="3">
    <source>
        <dbReference type="ARBA" id="ARBA00005493"/>
    </source>
</evidence>
<feature type="binding site" evidence="16">
    <location>
        <position position="56"/>
    </location>
    <ligand>
        <name>[4Fe-4S] cluster</name>
        <dbReference type="ChEBI" id="CHEBI:49883"/>
        <note>4Fe-4S-S-AdoMet</note>
    </ligand>
</feature>
<dbReference type="GO" id="GO:0046872">
    <property type="term" value="F:metal ion binding"/>
    <property type="evidence" value="ECO:0007669"/>
    <property type="project" value="UniProtKB-KW"/>
</dbReference>
<feature type="binding site" evidence="16">
    <location>
        <position position="63"/>
    </location>
    <ligand>
        <name>[4Fe-4S] cluster</name>
        <dbReference type="ChEBI" id="CHEBI:49883"/>
        <note>4Fe-4S-S-AdoMet</note>
    </ligand>
</feature>
<evidence type="ECO:0000313" key="18">
    <source>
        <dbReference type="EMBL" id="GEO15459.1"/>
    </source>
</evidence>
<keyword evidence="11 14" id="KW-0411">Iron-sulfur</keyword>
<dbReference type="OrthoDB" id="9808022at2"/>
<dbReference type="NCBIfam" id="TIGR00538">
    <property type="entry name" value="hemN"/>
    <property type="match status" value="1"/>
</dbReference>
<dbReference type="InterPro" id="IPR058240">
    <property type="entry name" value="rSAM_sf"/>
</dbReference>
<comment type="caution">
    <text evidence="18">The sequence shown here is derived from an EMBL/GenBank/DDBJ whole genome shotgun (WGS) entry which is preliminary data.</text>
</comment>
<keyword evidence="19" id="KW-1185">Reference proteome</keyword>
<dbReference type="InterPro" id="IPR007197">
    <property type="entry name" value="rSAM"/>
</dbReference>
<feature type="binding site" evidence="15">
    <location>
        <position position="324"/>
    </location>
    <ligand>
        <name>S-adenosyl-L-methionine</name>
        <dbReference type="ChEBI" id="CHEBI:59789"/>
        <label>1</label>
    </ligand>
</feature>
<dbReference type="PROSITE" id="PS51918">
    <property type="entry name" value="RADICAL_SAM"/>
    <property type="match status" value="1"/>
</dbReference>
<dbReference type="InterPro" id="IPR013785">
    <property type="entry name" value="Aldolase_TIM"/>
</dbReference>
<name>A0A512BU02_9HYPH</name>
<dbReference type="RefSeq" id="WP_114187666.1">
    <property type="nucleotide sequence ID" value="NZ_BJYU01000042.1"/>
</dbReference>
<dbReference type="GO" id="GO:0006782">
    <property type="term" value="P:protoporphyrinogen IX biosynthetic process"/>
    <property type="evidence" value="ECO:0007669"/>
    <property type="project" value="UniProtKB-UniPathway"/>
</dbReference>
<dbReference type="Gene3D" id="3.20.20.70">
    <property type="entry name" value="Aldolase class I"/>
    <property type="match status" value="1"/>
</dbReference>
<protein>
    <recommendedName>
        <fullName evidence="14">Coproporphyrinogen-III oxidase</fullName>
        <ecNumber evidence="14">1.3.98.3</ecNumber>
    </recommendedName>
</protein>
<feature type="binding site" evidence="15">
    <location>
        <begin position="108"/>
        <end position="109"/>
    </location>
    <ligand>
        <name>S-adenosyl-L-methionine</name>
        <dbReference type="ChEBI" id="CHEBI:59789"/>
        <label>2</label>
    </ligand>
</feature>
<evidence type="ECO:0000256" key="9">
    <source>
        <dbReference type="ARBA" id="ARBA00023002"/>
    </source>
</evidence>
<evidence type="ECO:0000256" key="12">
    <source>
        <dbReference type="ARBA" id="ARBA00023244"/>
    </source>
</evidence>
<evidence type="ECO:0000256" key="2">
    <source>
        <dbReference type="ARBA" id="ARBA00004785"/>
    </source>
</evidence>
<evidence type="ECO:0000256" key="7">
    <source>
        <dbReference type="ARBA" id="ARBA00022691"/>
    </source>
</evidence>
<dbReference type="GO" id="GO:0005737">
    <property type="term" value="C:cytoplasm"/>
    <property type="evidence" value="ECO:0007669"/>
    <property type="project" value="UniProtKB-SubCell"/>
</dbReference>
<evidence type="ECO:0000256" key="4">
    <source>
        <dbReference type="ARBA" id="ARBA00011245"/>
    </source>
</evidence>
<evidence type="ECO:0000256" key="15">
    <source>
        <dbReference type="PIRSR" id="PIRSR000167-1"/>
    </source>
</evidence>
<feature type="binding site" evidence="16">
    <location>
        <position position="60"/>
    </location>
    <ligand>
        <name>[4Fe-4S] cluster</name>
        <dbReference type="ChEBI" id="CHEBI:49883"/>
        <note>4Fe-4S-S-AdoMet</note>
    </ligand>
</feature>
<dbReference type="InterPro" id="IPR004558">
    <property type="entry name" value="Coprogen_oxidase_HemN"/>
</dbReference>
<keyword evidence="9 14" id="KW-0560">Oxidoreductase</keyword>
<feature type="binding site" evidence="15">
    <location>
        <position position="179"/>
    </location>
    <ligand>
        <name>S-adenosyl-L-methionine</name>
        <dbReference type="ChEBI" id="CHEBI:59789"/>
        <label>2</label>
    </ligand>
</feature>
<dbReference type="EC" id="1.3.98.3" evidence="14"/>
<feature type="binding site" evidence="15">
    <location>
        <position position="167"/>
    </location>
    <ligand>
        <name>S-adenosyl-L-methionine</name>
        <dbReference type="ChEBI" id="CHEBI:59789"/>
        <label>2</label>
    </ligand>
</feature>
<dbReference type="Gene3D" id="1.10.10.920">
    <property type="match status" value="1"/>
</dbReference>
<evidence type="ECO:0000256" key="11">
    <source>
        <dbReference type="ARBA" id="ARBA00023014"/>
    </source>
</evidence>
<evidence type="ECO:0000256" key="10">
    <source>
        <dbReference type="ARBA" id="ARBA00023004"/>
    </source>
</evidence>
<dbReference type="PIRSF" id="PIRSF000167">
    <property type="entry name" value="HemN"/>
    <property type="match status" value="1"/>
</dbReference>
<dbReference type="GO" id="GO:0051989">
    <property type="term" value="F:coproporphyrinogen dehydrogenase activity"/>
    <property type="evidence" value="ECO:0007669"/>
    <property type="project" value="UniProtKB-EC"/>
</dbReference>
<dbReference type="UniPathway" id="UPA00251">
    <property type="reaction ID" value="UER00323"/>
</dbReference>
<evidence type="ECO:0000256" key="8">
    <source>
        <dbReference type="ARBA" id="ARBA00022723"/>
    </source>
</evidence>
<keyword evidence="6 14" id="KW-0963">Cytoplasm</keyword>
<dbReference type="PANTHER" id="PTHR13932:SF6">
    <property type="entry name" value="OXYGEN-INDEPENDENT COPROPORPHYRINOGEN III OXIDASE"/>
    <property type="match status" value="1"/>
</dbReference>
<dbReference type="InterPro" id="IPR034505">
    <property type="entry name" value="Coproporphyrinogen-III_oxidase"/>
</dbReference>
<feature type="binding site" evidence="15">
    <location>
        <position position="140"/>
    </location>
    <ligand>
        <name>S-adenosyl-L-methionine</name>
        <dbReference type="ChEBI" id="CHEBI:59789"/>
        <label>1</label>
    </ligand>
</feature>
<keyword evidence="10 14" id="KW-0408">Iron</keyword>
<organism evidence="18 19">
    <name type="scientific">Microvirga aerophila</name>
    <dbReference type="NCBI Taxonomy" id="670291"/>
    <lineage>
        <taxon>Bacteria</taxon>
        <taxon>Pseudomonadati</taxon>
        <taxon>Pseudomonadota</taxon>
        <taxon>Alphaproteobacteria</taxon>
        <taxon>Hyphomicrobiales</taxon>
        <taxon>Methylobacteriaceae</taxon>
        <taxon>Microvirga</taxon>
    </lineage>
</organism>
<dbReference type="CDD" id="cd01335">
    <property type="entry name" value="Radical_SAM"/>
    <property type="match status" value="1"/>
</dbReference>
<proteinExistence type="inferred from homology"/>
<evidence type="ECO:0000256" key="6">
    <source>
        <dbReference type="ARBA" id="ARBA00022490"/>
    </source>
</evidence>